<comment type="caution">
    <text evidence="7">The sequence shown here is derived from an EMBL/GenBank/DDBJ whole genome shotgun (WGS) entry which is preliminary data.</text>
</comment>
<proteinExistence type="predicted"/>
<evidence type="ECO:0000256" key="1">
    <source>
        <dbReference type="ARBA" id="ARBA00023015"/>
    </source>
</evidence>
<keyword evidence="3" id="KW-0804">Transcription</keyword>
<organism evidence="7 8">
    <name type="scientific">Sphingobium tyrosinilyticum</name>
    <dbReference type="NCBI Taxonomy" id="2715436"/>
    <lineage>
        <taxon>Bacteria</taxon>
        <taxon>Pseudomonadati</taxon>
        <taxon>Pseudomonadota</taxon>
        <taxon>Alphaproteobacteria</taxon>
        <taxon>Sphingomonadales</taxon>
        <taxon>Sphingomonadaceae</taxon>
        <taxon>Sphingobium</taxon>
    </lineage>
</organism>
<evidence type="ECO:0000313" key="8">
    <source>
        <dbReference type="Proteomes" id="UP001595957"/>
    </source>
</evidence>
<accession>A0ABV9F3Z1</accession>
<feature type="DNA-binding region" description="H-T-H motif" evidence="4">
    <location>
        <begin position="53"/>
        <end position="72"/>
    </location>
</feature>
<dbReference type="Proteomes" id="UP001595957">
    <property type="component" value="Unassembled WGS sequence"/>
</dbReference>
<protein>
    <submittedName>
        <fullName evidence="7">TetR/AcrR family transcriptional regulator</fullName>
    </submittedName>
</protein>
<dbReference type="InterPro" id="IPR050109">
    <property type="entry name" value="HTH-type_TetR-like_transc_reg"/>
</dbReference>
<keyword evidence="8" id="KW-1185">Reference proteome</keyword>
<dbReference type="PANTHER" id="PTHR30055">
    <property type="entry name" value="HTH-TYPE TRANSCRIPTIONAL REGULATOR RUTR"/>
    <property type="match status" value="1"/>
</dbReference>
<evidence type="ECO:0000259" key="6">
    <source>
        <dbReference type="PROSITE" id="PS50977"/>
    </source>
</evidence>
<evidence type="ECO:0000256" key="3">
    <source>
        <dbReference type="ARBA" id="ARBA00023163"/>
    </source>
</evidence>
<gene>
    <name evidence="7" type="ORF">ACFO3E_14915</name>
</gene>
<dbReference type="Gene3D" id="1.10.357.10">
    <property type="entry name" value="Tetracycline Repressor, domain 2"/>
    <property type="match status" value="1"/>
</dbReference>
<evidence type="ECO:0000256" key="5">
    <source>
        <dbReference type="SAM" id="MobiDB-lite"/>
    </source>
</evidence>
<feature type="domain" description="HTH tetR-type" evidence="6">
    <location>
        <begin position="30"/>
        <end position="90"/>
    </location>
</feature>
<reference evidence="8" key="1">
    <citation type="journal article" date="2019" name="Int. J. Syst. Evol. Microbiol.">
        <title>The Global Catalogue of Microorganisms (GCM) 10K type strain sequencing project: providing services to taxonomists for standard genome sequencing and annotation.</title>
        <authorList>
            <consortium name="The Broad Institute Genomics Platform"/>
            <consortium name="The Broad Institute Genome Sequencing Center for Infectious Disease"/>
            <person name="Wu L."/>
            <person name="Ma J."/>
        </authorList>
    </citation>
    <scope>NUCLEOTIDE SEQUENCE [LARGE SCALE GENOMIC DNA]</scope>
    <source>
        <strain evidence="8">NBRC 103632</strain>
    </source>
</reference>
<dbReference type="InterPro" id="IPR049484">
    <property type="entry name" value="Rv0078-like_C"/>
</dbReference>
<dbReference type="SUPFAM" id="SSF46689">
    <property type="entry name" value="Homeodomain-like"/>
    <property type="match status" value="1"/>
</dbReference>
<dbReference type="InterPro" id="IPR001647">
    <property type="entry name" value="HTH_TetR"/>
</dbReference>
<sequence>MPIVGSEVGDSSTDSVRRGGTQEAQQARAEETRAALLSKARQMFAQFGFYKTGTVALVTSAHVTSGALYHHFRDKKTLFEAVFLEVLNDLRRSAEAEARRARPTRWELITGAFDNYLRLVASSPEFQRIVLIDGPVVFGWSHWRELFARHVTTDIETTVSLLMEDGLIAQQPSWPLANLLQGALNEAALSIANSPEPHRVQAEVSQAFFSLLQGLHNRA</sequence>
<evidence type="ECO:0000256" key="2">
    <source>
        <dbReference type="ARBA" id="ARBA00023125"/>
    </source>
</evidence>
<feature type="region of interest" description="Disordered" evidence="5">
    <location>
        <begin position="1"/>
        <end position="27"/>
    </location>
</feature>
<dbReference type="PRINTS" id="PR00455">
    <property type="entry name" value="HTHTETR"/>
</dbReference>
<evidence type="ECO:0000256" key="4">
    <source>
        <dbReference type="PROSITE-ProRule" id="PRU00335"/>
    </source>
</evidence>
<feature type="compositionally biased region" description="Low complexity" evidence="5">
    <location>
        <begin position="18"/>
        <end position="27"/>
    </location>
</feature>
<dbReference type="EMBL" id="JBHSFZ010000032">
    <property type="protein sequence ID" value="MFC4595471.1"/>
    <property type="molecule type" value="Genomic_DNA"/>
</dbReference>
<evidence type="ECO:0000313" key="7">
    <source>
        <dbReference type="EMBL" id="MFC4595471.1"/>
    </source>
</evidence>
<dbReference type="Pfam" id="PF00440">
    <property type="entry name" value="TetR_N"/>
    <property type="match status" value="1"/>
</dbReference>
<dbReference type="RefSeq" id="WP_380805685.1">
    <property type="nucleotide sequence ID" value="NZ_JBHSFZ010000032.1"/>
</dbReference>
<dbReference type="PROSITE" id="PS50977">
    <property type="entry name" value="HTH_TETR_2"/>
    <property type="match status" value="1"/>
</dbReference>
<dbReference type="PANTHER" id="PTHR30055:SF234">
    <property type="entry name" value="HTH-TYPE TRANSCRIPTIONAL REGULATOR BETI"/>
    <property type="match status" value="1"/>
</dbReference>
<name>A0ABV9F3Z1_9SPHN</name>
<dbReference type="Pfam" id="PF21351">
    <property type="entry name" value="TetR_C_41"/>
    <property type="match status" value="1"/>
</dbReference>
<keyword evidence="1" id="KW-0805">Transcription regulation</keyword>
<dbReference type="InterPro" id="IPR009057">
    <property type="entry name" value="Homeodomain-like_sf"/>
</dbReference>
<keyword evidence="2 4" id="KW-0238">DNA-binding</keyword>